<dbReference type="EMBL" id="CP000472">
    <property type="protein sequence ID" value="ACJ27637.1"/>
    <property type="molecule type" value="Genomic_DNA"/>
</dbReference>
<dbReference type="HOGENOM" id="CLU_2883436_0_0_6"/>
<dbReference type="RefSeq" id="WP_020911016.1">
    <property type="nucleotide sequence ID" value="NC_011566.1"/>
</dbReference>
<keyword evidence="2" id="KW-1185">Reference proteome</keyword>
<gene>
    <name evidence="1" type="ordered locus">swp_0826</name>
</gene>
<dbReference type="eggNOG" id="COG0500">
    <property type="taxonomic scope" value="Bacteria"/>
</dbReference>
<proteinExistence type="predicted"/>
<reference evidence="1 2" key="1">
    <citation type="journal article" date="2008" name="PLoS ONE">
        <title>Environmental adaptation: genomic analysis of the piezotolerant and psychrotolerant deep-sea iron reducing bacterium Shewanella piezotolerans WP3.</title>
        <authorList>
            <person name="Wang F."/>
            <person name="Wang J."/>
            <person name="Jian H."/>
            <person name="Zhang B."/>
            <person name="Li S."/>
            <person name="Wang F."/>
            <person name="Zeng X."/>
            <person name="Gao L."/>
            <person name="Bartlett D.H."/>
            <person name="Yu J."/>
            <person name="Hu S."/>
            <person name="Xiao X."/>
        </authorList>
    </citation>
    <scope>NUCLEOTIDE SEQUENCE [LARGE SCALE GENOMIC DNA]</scope>
    <source>
        <strain evidence="2">WP3 / JCM 13877</strain>
    </source>
</reference>
<evidence type="ECO:0000313" key="2">
    <source>
        <dbReference type="Proteomes" id="UP000000753"/>
    </source>
</evidence>
<accession>B8CJ11</accession>
<dbReference type="Proteomes" id="UP000000753">
    <property type="component" value="Chromosome"/>
</dbReference>
<dbReference type="AlphaFoldDB" id="B8CJ11"/>
<name>B8CJ11_SHEPW</name>
<evidence type="ECO:0000313" key="1">
    <source>
        <dbReference type="EMBL" id="ACJ27637.1"/>
    </source>
</evidence>
<dbReference type="GO" id="GO:0032259">
    <property type="term" value="P:methylation"/>
    <property type="evidence" value="ECO:0007669"/>
    <property type="project" value="UniProtKB-KW"/>
</dbReference>
<protein>
    <submittedName>
        <fullName evidence="1">SAM-dependent methyltransferase</fullName>
    </submittedName>
</protein>
<dbReference type="GO" id="GO:0008168">
    <property type="term" value="F:methyltransferase activity"/>
    <property type="evidence" value="ECO:0007669"/>
    <property type="project" value="UniProtKB-KW"/>
</dbReference>
<dbReference type="KEGG" id="swp:swp_0826"/>
<dbReference type="OrthoDB" id="5800887at2"/>
<keyword evidence="1" id="KW-0808">Transferase</keyword>
<organism evidence="1 2">
    <name type="scientific">Shewanella piezotolerans (strain WP3 / JCM 13877)</name>
    <dbReference type="NCBI Taxonomy" id="225849"/>
    <lineage>
        <taxon>Bacteria</taxon>
        <taxon>Pseudomonadati</taxon>
        <taxon>Pseudomonadota</taxon>
        <taxon>Gammaproteobacteria</taxon>
        <taxon>Alteromonadales</taxon>
        <taxon>Shewanellaceae</taxon>
        <taxon>Shewanella</taxon>
    </lineage>
</organism>
<dbReference type="STRING" id="225849.swp_0826"/>
<sequence>MMTSSHHFFADFECSYSGNCFERELVQYEWNTVGKLVAVSFYRRALTEIGNAITTTPSYQPNI</sequence>
<keyword evidence="1" id="KW-0489">Methyltransferase</keyword>